<evidence type="ECO:0000256" key="2">
    <source>
        <dbReference type="ARBA" id="ARBA00022670"/>
    </source>
</evidence>
<keyword evidence="6" id="KW-0482">Metalloprotease</keyword>
<reference evidence="7 8" key="1">
    <citation type="submission" date="2020-11" db="EMBL/GenBank/DDBJ databases">
        <title>Description of Pontivivens ytuae sp. nov. isolated from deep sea sediment of Mariana Trench.</title>
        <authorList>
            <person name="Wang Z."/>
            <person name="Sun Q.-L."/>
            <person name="Xu X.-D."/>
            <person name="Tang Y.-Z."/>
            <person name="Zhang J."/>
        </authorList>
    </citation>
    <scope>NUCLEOTIDE SEQUENCE [LARGE SCALE GENOMIC DNA]</scope>
    <source>
        <strain evidence="7 8">MT2928</strain>
    </source>
</reference>
<dbReference type="GO" id="GO:0007155">
    <property type="term" value="P:cell adhesion"/>
    <property type="evidence" value="ECO:0007669"/>
    <property type="project" value="InterPro"/>
</dbReference>
<dbReference type="SUPFAM" id="SSF55486">
    <property type="entry name" value="Metalloproteases ('zincins'), catalytic domain"/>
    <property type="match status" value="1"/>
</dbReference>
<dbReference type="GO" id="GO:0004222">
    <property type="term" value="F:metalloendopeptidase activity"/>
    <property type="evidence" value="ECO:0007669"/>
    <property type="project" value="InterPro"/>
</dbReference>
<protein>
    <submittedName>
        <fullName evidence="7">Peptidase</fullName>
    </submittedName>
</protein>
<dbReference type="Pfam" id="PF01457">
    <property type="entry name" value="Peptidase_M8"/>
    <property type="match status" value="1"/>
</dbReference>
<dbReference type="GO" id="GO:0046872">
    <property type="term" value="F:metal ion binding"/>
    <property type="evidence" value="ECO:0007669"/>
    <property type="project" value="UniProtKB-KW"/>
</dbReference>
<keyword evidence="8" id="KW-1185">Reference proteome</keyword>
<evidence type="ECO:0000313" key="7">
    <source>
        <dbReference type="EMBL" id="QPH55015.1"/>
    </source>
</evidence>
<name>A0A7S9LU18_9RHOB</name>
<evidence type="ECO:0000256" key="5">
    <source>
        <dbReference type="ARBA" id="ARBA00022833"/>
    </source>
</evidence>
<evidence type="ECO:0000256" key="6">
    <source>
        <dbReference type="ARBA" id="ARBA00023049"/>
    </source>
</evidence>
<dbReference type="InterPro" id="IPR024079">
    <property type="entry name" value="MetalloPept_cat_dom_sf"/>
</dbReference>
<organism evidence="7 8">
    <name type="scientific">Pontivivens ytuae</name>
    <dbReference type="NCBI Taxonomy" id="2789856"/>
    <lineage>
        <taxon>Bacteria</taxon>
        <taxon>Pseudomonadati</taxon>
        <taxon>Pseudomonadota</taxon>
        <taxon>Alphaproteobacteria</taxon>
        <taxon>Rhodobacterales</taxon>
        <taxon>Paracoccaceae</taxon>
        <taxon>Pontivivens</taxon>
    </lineage>
</organism>
<dbReference type="AlphaFoldDB" id="A0A7S9LU18"/>
<dbReference type="GO" id="GO:0006508">
    <property type="term" value="P:proteolysis"/>
    <property type="evidence" value="ECO:0007669"/>
    <property type="project" value="UniProtKB-KW"/>
</dbReference>
<keyword evidence="2" id="KW-0645">Protease</keyword>
<keyword evidence="4" id="KW-0378">Hydrolase</keyword>
<dbReference type="KEGG" id="poz:I0K15_04485"/>
<keyword evidence="5" id="KW-0862">Zinc</keyword>
<sequence length="251" mass="26674">MIEVRYGTGLSGGRRDVFQRAAGRWNAVLDTALPPVSYRGERIEGIVIDATITPIDGPSGVLGQAGPTVLRPVTRLPALGVMEFDEADIRRLEEDGTFEDVILHEMGHVLGAGTLWSILGLIEGEGGPDPVFTGAAAAREYGELLGQAPAVVPVANTGGAGTRDGHWRELTFGDELMTGFLSGTDRPLSRMTIASFADLGYEVRYEAADPYVLPGDEDLMRSGVLTALRLCDLCRVDRPAPIPLGPGAFAD</sequence>
<comment type="cofactor">
    <cofactor evidence="1">
        <name>Zn(2+)</name>
        <dbReference type="ChEBI" id="CHEBI:29105"/>
    </cofactor>
</comment>
<evidence type="ECO:0000313" key="8">
    <source>
        <dbReference type="Proteomes" id="UP000594800"/>
    </source>
</evidence>
<dbReference type="RefSeq" id="WP_196104214.1">
    <property type="nucleotide sequence ID" value="NZ_CP064942.1"/>
</dbReference>
<accession>A0A7S9LU18</accession>
<dbReference type="Gene3D" id="3.90.132.10">
    <property type="entry name" value="Leishmanolysin , domain 2"/>
    <property type="match status" value="1"/>
</dbReference>
<evidence type="ECO:0000256" key="3">
    <source>
        <dbReference type="ARBA" id="ARBA00022723"/>
    </source>
</evidence>
<keyword evidence="3" id="KW-0479">Metal-binding</keyword>
<evidence type="ECO:0000256" key="1">
    <source>
        <dbReference type="ARBA" id="ARBA00001947"/>
    </source>
</evidence>
<dbReference type="Gene3D" id="3.40.390.10">
    <property type="entry name" value="Collagenase (Catalytic Domain)"/>
    <property type="match status" value="1"/>
</dbReference>
<proteinExistence type="predicted"/>
<dbReference type="Proteomes" id="UP000594800">
    <property type="component" value="Chromosome"/>
</dbReference>
<dbReference type="GO" id="GO:0016020">
    <property type="term" value="C:membrane"/>
    <property type="evidence" value="ECO:0007669"/>
    <property type="project" value="InterPro"/>
</dbReference>
<evidence type="ECO:0000256" key="4">
    <source>
        <dbReference type="ARBA" id="ARBA00022801"/>
    </source>
</evidence>
<gene>
    <name evidence="7" type="ORF">I0K15_04485</name>
</gene>
<dbReference type="InterPro" id="IPR001577">
    <property type="entry name" value="Peptidase_M8"/>
</dbReference>
<dbReference type="EMBL" id="CP064942">
    <property type="protein sequence ID" value="QPH55015.1"/>
    <property type="molecule type" value="Genomic_DNA"/>
</dbReference>